<evidence type="ECO:0000313" key="11">
    <source>
        <dbReference type="EMBL" id="GGB57526.1"/>
    </source>
</evidence>
<evidence type="ECO:0000256" key="10">
    <source>
        <dbReference type="HAMAP-Rule" id="MF_01043"/>
    </source>
</evidence>
<keyword evidence="12" id="KW-1185">Reference proteome</keyword>
<keyword evidence="9 10" id="KW-1208">Phospholipid metabolism</keyword>
<evidence type="ECO:0000256" key="5">
    <source>
        <dbReference type="ARBA" id="ARBA00022989"/>
    </source>
</evidence>
<keyword evidence="11" id="KW-0012">Acyltransferase</keyword>
<organism evidence="11 12">
    <name type="scientific">Tistrella bauzanensis</name>
    <dbReference type="NCBI Taxonomy" id="657419"/>
    <lineage>
        <taxon>Bacteria</taxon>
        <taxon>Pseudomonadati</taxon>
        <taxon>Pseudomonadota</taxon>
        <taxon>Alphaproteobacteria</taxon>
        <taxon>Geminicoccales</taxon>
        <taxon>Geminicoccaceae</taxon>
        <taxon>Tistrella</taxon>
    </lineage>
</organism>
<dbReference type="RefSeq" id="WP_188581775.1">
    <property type="nucleotide sequence ID" value="NZ_BMDZ01000072.1"/>
</dbReference>
<keyword evidence="1 10" id="KW-1003">Cell membrane</keyword>
<evidence type="ECO:0000256" key="6">
    <source>
        <dbReference type="ARBA" id="ARBA00023098"/>
    </source>
</evidence>
<feature type="transmembrane region" description="Helical" evidence="10">
    <location>
        <begin position="73"/>
        <end position="96"/>
    </location>
</feature>
<comment type="pathway">
    <text evidence="10">Lipid metabolism; phospholipid metabolism.</text>
</comment>
<evidence type="ECO:0000256" key="7">
    <source>
        <dbReference type="ARBA" id="ARBA00023136"/>
    </source>
</evidence>
<sequence length="213" mass="21357">MADSTALWPLIIAVIGGYLLGSVPFGVVLTRMAGLGDVRRIGSGNIGATNVLRTGNKPLALATLILDSGKGAAATLIAGALLGPGAAIAAAGASVLGHLFPVWLGFKGGKGVATGLGVLLALNWQIGLIACAIWLLVALVTRFSSLAALSAFAAAPVACLLLASPGLATPGPAMAGVALFVAVLVFIRHRGNIRRLLDGTEPRIGRTSDKPGR</sequence>
<keyword evidence="5 10" id="KW-1133">Transmembrane helix</keyword>
<dbReference type="Pfam" id="PF02660">
    <property type="entry name" value="G3P_acyltransf"/>
    <property type="match status" value="1"/>
</dbReference>
<keyword evidence="7 10" id="KW-0472">Membrane</keyword>
<comment type="function">
    <text evidence="10">Catalyzes the transfer of an acyl group from acyl-phosphate (acyl-PO(4)) to glycerol-3-phosphate (G3P) to form lysophosphatidic acid (LPA). This enzyme utilizes acyl-phosphate as fatty acyl donor, but not acyl-CoA or acyl-ACP.</text>
</comment>
<comment type="similarity">
    <text evidence="10">Belongs to the PlsY family.</text>
</comment>
<dbReference type="GO" id="GO:0016746">
    <property type="term" value="F:acyltransferase activity"/>
    <property type="evidence" value="ECO:0007669"/>
    <property type="project" value="UniProtKB-KW"/>
</dbReference>
<proteinExistence type="inferred from homology"/>
<name>A0ABQ1J4Y7_9PROT</name>
<evidence type="ECO:0000256" key="8">
    <source>
        <dbReference type="ARBA" id="ARBA00023209"/>
    </source>
</evidence>
<comment type="subunit">
    <text evidence="10">Probably interacts with PlsX.</text>
</comment>
<comment type="caution">
    <text evidence="11">The sequence shown here is derived from an EMBL/GenBank/DDBJ whole genome shotgun (WGS) entry which is preliminary data.</text>
</comment>
<evidence type="ECO:0000313" key="12">
    <source>
        <dbReference type="Proteomes" id="UP000603352"/>
    </source>
</evidence>
<dbReference type="Proteomes" id="UP000603352">
    <property type="component" value="Unassembled WGS sequence"/>
</dbReference>
<comment type="catalytic activity">
    <reaction evidence="10">
        <text>an acyl phosphate + sn-glycerol 3-phosphate = a 1-acyl-sn-glycero-3-phosphate + phosphate</text>
        <dbReference type="Rhea" id="RHEA:34075"/>
        <dbReference type="ChEBI" id="CHEBI:43474"/>
        <dbReference type="ChEBI" id="CHEBI:57597"/>
        <dbReference type="ChEBI" id="CHEBI:57970"/>
        <dbReference type="ChEBI" id="CHEBI:59918"/>
        <dbReference type="EC" id="2.3.1.275"/>
    </reaction>
</comment>
<keyword evidence="8 10" id="KW-0594">Phospholipid biosynthesis</keyword>
<dbReference type="HAMAP" id="MF_01043">
    <property type="entry name" value="PlsY"/>
    <property type="match status" value="1"/>
</dbReference>
<accession>A0ABQ1J4Y7</accession>
<comment type="subcellular location">
    <subcellularLocation>
        <location evidence="10">Cell membrane</location>
        <topology evidence="10">Multi-pass membrane protein</topology>
    </subcellularLocation>
</comment>
<evidence type="ECO:0000256" key="4">
    <source>
        <dbReference type="ARBA" id="ARBA00022692"/>
    </source>
</evidence>
<keyword evidence="4 10" id="KW-0812">Transmembrane</keyword>
<keyword evidence="6 10" id="KW-0443">Lipid metabolism</keyword>
<keyword evidence="3 10" id="KW-0808">Transferase</keyword>
<feature type="transmembrane region" description="Helical" evidence="10">
    <location>
        <begin position="146"/>
        <end position="163"/>
    </location>
</feature>
<protein>
    <recommendedName>
        <fullName evidence="10">Glycerol-3-phosphate acyltransferase</fullName>
    </recommendedName>
    <alternativeName>
        <fullName evidence="10">Acyl-PO4 G3P acyltransferase</fullName>
    </alternativeName>
    <alternativeName>
        <fullName evidence="10">Acyl-phosphate--glycerol-3-phosphate acyltransferase</fullName>
    </alternativeName>
    <alternativeName>
        <fullName evidence="10">G3P acyltransferase</fullName>
        <shortName evidence="10">GPAT</shortName>
        <ecNumber evidence="10">2.3.1.275</ecNumber>
    </alternativeName>
    <alternativeName>
        <fullName evidence="10">Lysophosphatidic acid synthase</fullName>
        <shortName evidence="10">LPA synthase</shortName>
    </alternativeName>
</protein>
<feature type="transmembrane region" description="Helical" evidence="10">
    <location>
        <begin position="116"/>
        <end position="139"/>
    </location>
</feature>
<evidence type="ECO:0000256" key="9">
    <source>
        <dbReference type="ARBA" id="ARBA00023264"/>
    </source>
</evidence>
<gene>
    <name evidence="10 11" type="primary">plsY</name>
    <name evidence="11" type="ORF">GCM10011505_43010</name>
</gene>
<dbReference type="EC" id="2.3.1.275" evidence="10"/>
<dbReference type="InterPro" id="IPR003811">
    <property type="entry name" value="G3P_acylTferase_PlsY"/>
</dbReference>
<evidence type="ECO:0000256" key="1">
    <source>
        <dbReference type="ARBA" id="ARBA00022475"/>
    </source>
</evidence>
<feature type="transmembrane region" description="Helical" evidence="10">
    <location>
        <begin position="6"/>
        <end position="30"/>
    </location>
</feature>
<feature type="transmembrane region" description="Helical" evidence="10">
    <location>
        <begin position="169"/>
        <end position="187"/>
    </location>
</feature>
<dbReference type="PANTHER" id="PTHR30309">
    <property type="entry name" value="INNER MEMBRANE PROTEIN YGIH"/>
    <property type="match status" value="1"/>
</dbReference>
<keyword evidence="2 10" id="KW-0444">Lipid biosynthesis</keyword>
<evidence type="ECO:0000256" key="2">
    <source>
        <dbReference type="ARBA" id="ARBA00022516"/>
    </source>
</evidence>
<dbReference type="NCBIfam" id="TIGR00023">
    <property type="entry name" value="glycerol-3-phosphate 1-O-acyltransferase PlsY"/>
    <property type="match status" value="1"/>
</dbReference>
<dbReference type="PANTHER" id="PTHR30309:SF0">
    <property type="entry name" value="GLYCEROL-3-PHOSPHATE ACYLTRANSFERASE-RELATED"/>
    <property type="match status" value="1"/>
</dbReference>
<dbReference type="SMART" id="SM01207">
    <property type="entry name" value="G3P_acyltransf"/>
    <property type="match status" value="1"/>
</dbReference>
<reference evidence="12" key="1">
    <citation type="journal article" date="2019" name="Int. J. Syst. Evol. Microbiol.">
        <title>The Global Catalogue of Microorganisms (GCM) 10K type strain sequencing project: providing services to taxonomists for standard genome sequencing and annotation.</title>
        <authorList>
            <consortium name="The Broad Institute Genomics Platform"/>
            <consortium name="The Broad Institute Genome Sequencing Center for Infectious Disease"/>
            <person name="Wu L."/>
            <person name="Ma J."/>
        </authorList>
    </citation>
    <scope>NUCLEOTIDE SEQUENCE [LARGE SCALE GENOMIC DNA]</scope>
    <source>
        <strain evidence="12">CGMCC 1.10188</strain>
    </source>
</reference>
<dbReference type="EMBL" id="BMDZ01000072">
    <property type="protein sequence ID" value="GGB57526.1"/>
    <property type="molecule type" value="Genomic_DNA"/>
</dbReference>
<evidence type="ECO:0000256" key="3">
    <source>
        <dbReference type="ARBA" id="ARBA00022679"/>
    </source>
</evidence>